<protein>
    <submittedName>
        <fullName evidence="1">Uncharacterized protein</fullName>
    </submittedName>
</protein>
<gene>
    <name evidence="1" type="ORF">NI17_011375</name>
</gene>
<organism evidence="1 2">
    <name type="scientific">Thermobifida halotolerans</name>
    <dbReference type="NCBI Taxonomy" id="483545"/>
    <lineage>
        <taxon>Bacteria</taxon>
        <taxon>Bacillati</taxon>
        <taxon>Actinomycetota</taxon>
        <taxon>Actinomycetes</taxon>
        <taxon>Streptosporangiales</taxon>
        <taxon>Nocardiopsidaceae</taxon>
        <taxon>Thermobifida</taxon>
    </lineage>
</organism>
<dbReference type="KEGG" id="thao:NI17_011375"/>
<keyword evidence="2" id="KW-1185">Reference proteome</keyword>
<proteinExistence type="predicted"/>
<accession>A0A399G6G1</accession>
<dbReference type="AlphaFoldDB" id="A0A399G6G1"/>
<reference evidence="1" key="1">
    <citation type="submission" date="2020-10" db="EMBL/GenBank/DDBJ databases">
        <title>De novo genome project of the cellulose decomposer Thermobifida halotolerans type strain.</title>
        <authorList>
            <person name="Nagy I."/>
            <person name="Horvath B."/>
            <person name="Kukolya J."/>
            <person name="Nagy I."/>
            <person name="Orsini M."/>
        </authorList>
    </citation>
    <scope>NUCLEOTIDE SEQUENCE</scope>
    <source>
        <strain evidence="1">DSM 44931</strain>
    </source>
</reference>
<dbReference type="Proteomes" id="UP000265719">
    <property type="component" value="Chromosome"/>
</dbReference>
<dbReference type="InterPro" id="IPR006311">
    <property type="entry name" value="TAT_signal"/>
</dbReference>
<dbReference type="RefSeq" id="WP_068690740.1">
    <property type="nucleotide sequence ID" value="NZ_CP063196.1"/>
</dbReference>
<dbReference type="EMBL" id="CP063196">
    <property type="protein sequence ID" value="UOE21640.1"/>
    <property type="molecule type" value="Genomic_DNA"/>
</dbReference>
<evidence type="ECO:0000313" key="1">
    <source>
        <dbReference type="EMBL" id="UOE21640.1"/>
    </source>
</evidence>
<evidence type="ECO:0000313" key="2">
    <source>
        <dbReference type="Proteomes" id="UP000265719"/>
    </source>
</evidence>
<name>A0A399G6G1_9ACTN</name>
<sequence length="315" mass="32897">MTPPTPPAPALLDRVRALSPHRRAALAALAGAVLLLLAGLALPWIGGAEADLVSYGRQPSGEGYDLLGSRAGRRGGDGLLLAAIGLAVAVAAVPSLFDRSFPRQRAVLLGGGLLALAWSVLDITEVGQIPAADGTPLDIGPSIGGFVAVLGALLPVAAGMLTPRDRLADRARREALAHRLADRGRTAAAAEILQRLVVSSTDADGAPAVLWRLRLGRVYAEAGLLHQADQAVGDAVAAAERVLADDSEESHLLRVLAARLVAEHDMPGALGRLDELRREAHTGPTHERADDAERVRAGPLALHRDDRTRTGGERR</sequence>
<dbReference type="PROSITE" id="PS51318">
    <property type="entry name" value="TAT"/>
    <property type="match status" value="1"/>
</dbReference>